<dbReference type="RefSeq" id="WP_310298437.1">
    <property type="nucleotide sequence ID" value="NZ_BAAAPS010000002.1"/>
</dbReference>
<evidence type="ECO:0000313" key="3">
    <source>
        <dbReference type="Proteomes" id="UP001183648"/>
    </source>
</evidence>
<reference evidence="2 3" key="1">
    <citation type="submission" date="2023-07" db="EMBL/GenBank/DDBJ databases">
        <title>Sequencing the genomes of 1000 actinobacteria strains.</title>
        <authorList>
            <person name="Klenk H.-P."/>
        </authorList>
    </citation>
    <scope>NUCLEOTIDE SEQUENCE [LARGE SCALE GENOMIC DNA]</scope>
    <source>
        <strain evidence="2 3">DSM 19426</strain>
    </source>
</reference>
<keyword evidence="3" id="KW-1185">Reference proteome</keyword>
<comment type="caution">
    <text evidence="2">The sequence shown here is derived from an EMBL/GenBank/DDBJ whole genome shotgun (WGS) entry which is preliminary data.</text>
</comment>
<proteinExistence type="predicted"/>
<gene>
    <name evidence="2" type="ORF">J2S63_000603</name>
</gene>
<evidence type="ECO:0000256" key="1">
    <source>
        <dbReference type="SAM" id="SignalP"/>
    </source>
</evidence>
<feature type="chain" id="PRO_5047060876" evidence="1">
    <location>
        <begin position="23"/>
        <end position="216"/>
    </location>
</feature>
<name>A0ABU2BR00_9ACTN</name>
<feature type="signal peptide" evidence="1">
    <location>
        <begin position="1"/>
        <end position="22"/>
    </location>
</feature>
<keyword evidence="1" id="KW-0732">Signal</keyword>
<sequence length="216" mass="22110">MNQVRRWVPYLAVGLVAGLVSAAGPSVARAAYDAMNADKVDGRHAVGASATISDRAGKLVATDASGRLPNNILLKALDSARLAGRTAASFAPASHDHDKRYYTKGQIDARPSARLLAVGYMSDSGVLSQAATSGNITGSRSSTGVYPLVLPGLRPGCQGGLPVFIGTPGFSGVFVTVNSTVTSCATGDVTITVAVYLPSGAFYDAGFNFAVYGPPQ</sequence>
<evidence type="ECO:0000313" key="2">
    <source>
        <dbReference type="EMBL" id="MDR7361050.1"/>
    </source>
</evidence>
<dbReference type="EMBL" id="JAVDYG010000001">
    <property type="protein sequence ID" value="MDR7361050.1"/>
    <property type="molecule type" value="Genomic_DNA"/>
</dbReference>
<dbReference type="Proteomes" id="UP001183648">
    <property type="component" value="Unassembled WGS sequence"/>
</dbReference>
<protein>
    <submittedName>
        <fullName evidence="2">Uncharacterized protein</fullName>
    </submittedName>
</protein>
<organism evidence="2 3">
    <name type="scientific">Nocardioides marmoribigeumensis</name>
    <dbReference type="NCBI Taxonomy" id="433649"/>
    <lineage>
        <taxon>Bacteria</taxon>
        <taxon>Bacillati</taxon>
        <taxon>Actinomycetota</taxon>
        <taxon>Actinomycetes</taxon>
        <taxon>Propionibacteriales</taxon>
        <taxon>Nocardioidaceae</taxon>
        <taxon>Nocardioides</taxon>
    </lineage>
</organism>
<accession>A0ABU2BR00</accession>